<dbReference type="PRINTS" id="PR00723">
    <property type="entry name" value="SUBTILISIN"/>
</dbReference>
<dbReference type="SUPFAM" id="SSF52743">
    <property type="entry name" value="Subtilisin-like"/>
    <property type="match status" value="1"/>
</dbReference>
<name>A0A3B7MQX6_9BACT</name>
<proteinExistence type="inferred from homology"/>
<dbReference type="Proteomes" id="UP000263900">
    <property type="component" value="Chromosome"/>
</dbReference>
<dbReference type="EMBL" id="CP032157">
    <property type="protein sequence ID" value="AXY75753.1"/>
    <property type="molecule type" value="Genomic_DNA"/>
</dbReference>
<sequence length="689" mass="75337">MVRRSALASGYPFWIIIKPFLYKQGATQNHGCMKKFLTLACLMTICLATRAQYSRYIVQLTNKKGTAHTLTAPATYLSARAIERRTRQHIPIDSTDLPVSAVWLDSLRKIPNVTILNTSKWLNQVLIQTTDANALTKINSYPFVKTAAPLGLRTQGGLDNHRVEQFTETVTPLEPGAIDQTARLTGELTLNYGSNFNQVHIHRGEYLHNHGFTGRGIIMAILDAGFRTYNTNPALDSVRLQNRILGTWDYVNNETSVTEDDTHGLYCFSIIASNRPGQIVGTAPHASFWLLRTEQAGVEYPVEEQYWAAGAEFADSAGADMISSSLGYIDFDDHAFDHSYLQRNGNTSIITRAAGYAARKGMIVMNSAGNNGARTDDLKYVSCPADGDSVVAVGATTSTGAIASFSSWGPNGAGLLKPNIVSVGQSTVFAGLNGAPAAGNGTSFSNPNIAGLIACLWQAFPELNNMQIIDAVQKSAHKYTTPDARFGYGLPDFKKAMVSLVQKQATAGSSFNNCTVDLQWSSKDDTSVVYSITRKLPGESTYTTIKQVPSTSLTFKSNTYTFKDTLTAVTTGLAEYHIVQAIGSDTTFDIGAVQQSINGICFPVNTTRILPSPFNTRFNIVINTPDIITNLGVQITDMQGRLIYKRVLNKPAGYFNWQLYTAGWPGGMYKVTLFNGSKRFFNQRILKLP</sequence>
<evidence type="ECO:0000313" key="8">
    <source>
        <dbReference type="Proteomes" id="UP000263900"/>
    </source>
</evidence>
<keyword evidence="4 5" id="KW-0720">Serine protease</keyword>
<gene>
    <name evidence="7" type="ORF">D3H65_17970</name>
</gene>
<feature type="active site" description="Charge relay system" evidence="5">
    <location>
        <position position="263"/>
    </location>
</feature>
<evidence type="ECO:0000313" key="7">
    <source>
        <dbReference type="EMBL" id="AXY75753.1"/>
    </source>
</evidence>
<dbReference type="Pfam" id="PF00082">
    <property type="entry name" value="Peptidase_S8"/>
    <property type="match status" value="1"/>
</dbReference>
<dbReference type="InterPro" id="IPR015500">
    <property type="entry name" value="Peptidase_S8_subtilisin-rel"/>
</dbReference>
<accession>A0A3B7MQX6</accession>
<keyword evidence="3 5" id="KW-0378">Hydrolase</keyword>
<dbReference type="PROSITE" id="PS51892">
    <property type="entry name" value="SUBTILASE"/>
    <property type="match status" value="1"/>
</dbReference>
<evidence type="ECO:0000256" key="4">
    <source>
        <dbReference type="ARBA" id="ARBA00022825"/>
    </source>
</evidence>
<feature type="domain" description="Peptidase S8/S53" evidence="6">
    <location>
        <begin position="214"/>
        <end position="489"/>
    </location>
</feature>
<dbReference type="OrthoDB" id="9792152at2"/>
<dbReference type="PANTHER" id="PTHR43806">
    <property type="entry name" value="PEPTIDASE S8"/>
    <property type="match status" value="1"/>
</dbReference>
<dbReference type="KEGG" id="pseg:D3H65_17970"/>
<feature type="active site" description="Charge relay system" evidence="5">
    <location>
        <position position="223"/>
    </location>
</feature>
<keyword evidence="8" id="KW-1185">Reference proteome</keyword>
<dbReference type="GO" id="GO:0006508">
    <property type="term" value="P:proteolysis"/>
    <property type="evidence" value="ECO:0007669"/>
    <property type="project" value="UniProtKB-KW"/>
</dbReference>
<comment type="similarity">
    <text evidence="1 5">Belongs to the peptidase S8 family.</text>
</comment>
<feature type="active site" description="Charge relay system" evidence="5">
    <location>
        <position position="443"/>
    </location>
</feature>
<dbReference type="InterPro" id="IPR023828">
    <property type="entry name" value="Peptidase_S8_Ser-AS"/>
</dbReference>
<dbReference type="InterPro" id="IPR000209">
    <property type="entry name" value="Peptidase_S8/S53_dom"/>
</dbReference>
<evidence type="ECO:0000256" key="5">
    <source>
        <dbReference type="PROSITE-ProRule" id="PRU01240"/>
    </source>
</evidence>
<evidence type="ECO:0000259" key="6">
    <source>
        <dbReference type="Pfam" id="PF00082"/>
    </source>
</evidence>
<dbReference type="AlphaFoldDB" id="A0A3B7MQX6"/>
<organism evidence="7 8">
    <name type="scientific">Paraflavitalea soli</name>
    <dbReference type="NCBI Taxonomy" id="2315862"/>
    <lineage>
        <taxon>Bacteria</taxon>
        <taxon>Pseudomonadati</taxon>
        <taxon>Bacteroidota</taxon>
        <taxon>Chitinophagia</taxon>
        <taxon>Chitinophagales</taxon>
        <taxon>Chitinophagaceae</taxon>
        <taxon>Paraflavitalea</taxon>
    </lineage>
</organism>
<evidence type="ECO:0000256" key="3">
    <source>
        <dbReference type="ARBA" id="ARBA00022801"/>
    </source>
</evidence>
<keyword evidence="2 5" id="KW-0645">Protease</keyword>
<dbReference type="PANTHER" id="PTHR43806:SF67">
    <property type="entry name" value="EGF-LIKE DOMAIN-CONTAINING PROTEIN"/>
    <property type="match status" value="1"/>
</dbReference>
<dbReference type="InterPro" id="IPR036852">
    <property type="entry name" value="Peptidase_S8/S53_dom_sf"/>
</dbReference>
<dbReference type="InterPro" id="IPR050131">
    <property type="entry name" value="Peptidase_S8_subtilisin-like"/>
</dbReference>
<dbReference type="GO" id="GO:0004252">
    <property type="term" value="F:serine-type endopeptidase activity"/>
    <property type="evidence" value="ECO:0007669"/>
    <property type="project" value="UniProtKB-UniRule"/>
</dbReference>
<dbReference type="Gene3D" id="3.40.50.200">
    <property type="entry name" value="Peptidase S8/S53 domain"/>
    <property type="match status" value="1"/>
</dbReference>
<evidence type="ECO:0000256" key="1">
    <source>
        <dbReference type="ARBA" id="ARBA00011073"/>
    </source>
</evidence>
<dbReference type="PROSITE" id="PS00138">
    <property type="entry name" value="SUBTILASE_SER"/>
    <property type="match status" value="1"/>
</dbReference>
<protein>
    <recommendedName>
        <fullName evidence="6">Peptidase S8/S53 domain-containing protein</fullName>
    </recommendedName>
</protein>
<evidence type="ECO:0000256" key="2">
    <source>
        <dbReference type="ARBA" id="ARBA00022670"/>
    </source>
</evidence>
<reference evidence="7 8" key="1">
    <citation type="submission" date="2018-09" db="EMBL/GenBank/DDBJ databases">
        <title>Genome sequencing of strain 6GH32-13.</title>
        <authorList>
            <person name="Weon H.-Y."/>
            <person name="Heo J."/>
            <person name="Kwon S.-W."/>
        </authorList>
    </citation>
    <scope>NUCLEOTIDE SEQUENCE [LARGE SCALE GENOMIC DNA]</scope>
    <source>
        <strain evidence="7 8">5GH32-13</strain>
    </source>
</reference>